<sequence length="189" mass="22330">MKDYSGYTDQGLLMAMRSGDSAAFTEIHHRYYPILYAHASRRLSDRDDVNDLLQELFLYLWNNRMQEFSGHLSGYLYTSVRNRIINVYRSKKIRSDYMDSLQNFLEQNQQPIADNLVREKELTLIIEREISALPPQMRLVFEMSRNLHKSHQEIADELSISPLTVKKQIYNSLKILRSKLGPHFHAFFI</sequence>
<organism evidence="7 8">
    <name type="scientific">Pedobacter rhizosphaerae</name>
    <dbReference type="NCBI Taxonomy" id="390241"/>
    <lineage>
        <taxon>Bacteria</taxon>
        <taxon>Pseudomonadati</taxon>
        <taxon>Bacteroidota</taxon>
        <taxon>Sphingobacteriia</taxon>
        <taxon>Sphingobacteriales</taxon>
        <taxon>Sphingobacteriaceae</taxon>
        <taxon>Pedobacter</taxon>
    </lineage>
</organism>
<dbReference type="InterPro" id="IPR036388">
    <property type="entry name" value="WH-like_DNA-bd_sf"/>
</dbReference>
<dbReference type="InterPro" id="IPR014284">
    <property type="entry name" value="RNA_pol_sigma-70_dom"/>
</dbReference>
<evidence type="ECO:0000313" key="8">
    <source>
        <dbReference type="Proteomes" id="UP000199572"/>
    </source>
</evidence>
<evidence type="ECO:0000259" key="5">
    <source>
        <dbReference type="Pfam" id="PF04542"/>
    </source>
</evidence>
<dbReference type="NCBIfam" id="TIGR02985">
    <property type="entry name" value="Sig70_bacteroi1"/>
    <property type="match status" value="1"/>
</dbReference>
<dbReference type="GO" id="GO:0006352">
    <property type="term" value="P:DNA-templated transcription initiation"/>
    <property type="evidence" value="ECO:0007669"/>
    <property type="project" value="InterPro"/>
</dbReference>
<reference evidence="8" key="1">
    <citation type="submission" date="2016-10" db="EMBL/GenBank/DDBJ databases">
        <authorList>
            <person name="Varghese N."/>
            <person name="Submissions S."/>
        </authorList>
    </citation>
    <scope>NUCLEOTIDE SEQUENCE [LARGE SCALE GENOMIC DNA]</scope>
    <source>
        <strain evidence="8">DSM 18610</strain>
    </source>
</reference>
<protein>
    <submittedName>
        <fullName evidence="7">RNA polymerase sigma-70 factor, ECF subfamily</fullName>
    </submittedName>
</protein>
<dbReference type="SUPFAM" id="SSF88946">
    <property type="entry name" value="Sigma2 domain of RNA polymerase sigma factors"/>
    <property type="match status" value="1"/>
</dbReference>
<dbReference type="GO" id="GO:0003677">
    <property type="term" value="F:DNA binding"/>
    <property type="evidence" value="ECO:0007669"/>
    <property type="project" value="InterPro"/>
</dbReference>
<dbReference type="PANTHER" id="PTHR43133:SF46">
    <property type="entry name" value="RNA POLYMERASE SIGMA-70 FACTOR ECF SUBFAMILY"/>
    <property type="match status" value="1"/>
</dbReference>
<feature type="domain" description="RNA polymerase sigma-70 region 2" evidence="5">
    <location>
        <begin position="29"/>
        <end position="92"/>
    </location>
</feature>
<keyword evidence="3" id="KW-0731">Sigma factor</keyword>
<keyword evidence="4" id="KW-0804">Transcription</keyword>
<dbReference type="Proteomes" id="UP000199572">
    <property type="component" value="Unassembled WGS sequence"/>
</dbReference>
<proteinExistence type="inferred from homology"/>
<gene>
    <name evidence="7" type="ORF">SAMN04488023_11958</name>
</gene>
<dbReference type="PANTHER" id="PTHR43133">
    <property type="entry name" value="RNA POLYMERASE ECF-TYPE SIGMA FACTO"/>
    <property type="match status" value="1"/>
</dbReference>
<accession>A0A1H9SSJ2</accession>
<dbReference type="InterPro" id="IPR013325">
    <property type="entry name" value="RNA_pol_sigma_r2"/>
</dbReference>
<dbReference type="Gene3D" id="1.10.1740.10">
    <property type="match status" value="1"/>
</dbReference>
<evidence type="ECO:0000256" key="1">
    <source>
        <dbReference type="ARBA" id="ARBA00010641"/>
    </source>
</evidence>
<dbReference type="InterPro" id="IPR007627">
    <property type="entry name" value="RNA_pol_sigma70_r2"/>
</dbReference>
<dbReference type="OrthoDB" id="659569at2"/>
<dbReference type="Pfam" id="PF04542">
    <property type="entry name" value="Sigma70_r2"/>
    <property type="match status" value="1"/>
</dbReference>
<dbReference type="STRING" id="390241.SAMN04488023_11958"/>
<feature type="domain" description="RNA polymerase sigma factor 70 region 4 type 2" evidence="6">
    <location>
        <begin position="125"/>
        <end position="174"/>
    </location>
</feature>
<dbReference type="InterPro" id="IPR014327">
    <property type="entry name" value="RNA_pol_sigma70_bacteroid"/>
</dbReference>
<dbReference type="InterPro" id="IPR013324">
    <property type="entry name" value="RNA_pol_sigma_r3/r4-like"/>
</dbReference>
<evidence type="ECO:0000259" key="6">
    <source>
        <dbReference type="Pfam" id="PF08281"/>
    </source>
</evidence>
<dbReference type="AlphaFoldDB" id="A0A1H9SSJ2"/>
<dbReference type="RefSeq" id="WP_090885849.1">
    <property type="nucleotide sequence ID" value="NZ_FOGG01000019.1"/>
</dbReference>
<evidence type="ECO:0000256" key="2">
    <source>
        <dbReference type="ARBA" id="ARBA00023015"/>
    </source>
</evidence>
<dbReference type="InterPro" id="IPR039425">
    <property type="entry name" value="RNA_pol_sigma-70-like"/>
</dbReference>
<dbReference type="SUPFAM" id="SSF88659">
    <property type="entry name" value="Sigma3 and sigma4 domains of RNA polymerase sigma factors"/>
    <property type="match status" value="1"/>
</dbReference>
<dbReference type="Pfam" id="PF08281">
    <property type="entry name" value="Sigma70_r4_2"/>
    <property type="match status" value="1"/>
</dbReference>
<dbReference type="GO" id="GO:0016987">
    <property type="term" value="F:sigma factor activity"/>
    <property type="evidence" value="ECO:0007669"/>
    <property type="project" value="UniProtKB-KW"/>
</dbReference>
<comment type="similarity">
    <text evidence="1">Belongs to the sigma-70 factor family. ECF subfamily.</text>
</comment>
<evidence type="ECO:0000256" key="4">
    <source>
        <dbReference type="ARBA" id="ARBA00023163"/>
    </source>
</evidence>
<dbReference type="EMBL" id="FOGG01000019">
    <property type="protein sequence ID" value="SER87824.1"/>
    <property type="molecule type" value="Genomic_DNA"/>
</dbReference>
<evidence type="ECO:0000256" key="3">
    <source>
        <dbReference type="ARBA" id="ARBA00023082"/>
    </source>
</evidence>
<evidence type="ECO:0000313" key="7">
    <source>
        <dbReference type="EMBL" id="SER87824.1"/>
    </source>
</evidence>
<keyword evidence="2" id="KW-0805">Transcription regulation</keyword>
<dbReference type="NCBIfam" id="TIGR02937">
    <property type="entry name" value="sigma70-ECF"/>
    <property type="match status" value="1"/>
</dbReference>
<dbReference type="InterPro" id="IPR013249">
    <property type="entry name" value="RNA_pol_sigma70_r4_t2"/>
</dbReference>
<keyword evidence="8" id="KW-1185">Reference proteome</keyword>
<dbReference type="Gene3D" id="1.10.10.10">
    <property type="entry name" value="Winged helix-like DNA-binding domain superfamily/Winged helix DNA-binding domain"/>
    <property type="match status" value="1"/>
</dbReference>
<name>A0A1H9SSJ2_9SPHI</name>